<dbReference type="CDD" id="cd02440">
    <property type="entry name" value="AdoMet_MTases"/>
    <property type="match status" value="1"/>
</dbReference>
<proteinExistence type="predicted"/>
<dbReference type="SUPFAM" id="SSF53335">
    <property type="entry name" value="S-adenosyl-L-methionine-dependent methyltransferases"/>
    <property type="match status" value="1"/>
</dbReference>
<dbReference type="Proteomes" id="UP000002383">
    <property type="component" value="Chromosome"/>
</dbReference>
<evidence type="ECO:0000313" key="3">
    <source>
        <dbReference type="Proteomes" id="UP000002383"/>
    </source>
</evidence>
<evidence type="ECO:0000259" key="1">
    <source>
        <dbReference type="Pfam" id="PF13649"/>
    </source>
</evidence>
<evidence type="ECO:0000313" key="2">
    <source>
        <dbReference type="EMBL" id="ACL73681.1"/>
    </source>
</evidence>
<accession>B8GM94</accession>
<name>B8GM94_THISH</name>
<dbReference type="Gene3D" id="3.40.50.150">
    <property type="entry name" value="Vaccinia Virus protein VP39"/>
    <property type="match status" value="1"/>
</dbReference>
<dbReference type="RefSeq" id="WP_012639156.1">
    <property type="nucleotide sequence ID" value="NC_011901.1"/>
</dbReference>
<dbReference type="eggNOG" id="COG1041">
    <property type="taxonomic scope" value="Bacteria"/>
</dbReference>
<dbReference type="InterPro" id="IPR041698">
    <property type="entry name" value="Methyltransf_25"/>
</dbReference>
<sequence>MATYGNLCTEFYNADKPSAPPESLAFYLGKARASGGRVLEPMCGSGRFLLPMIQAGFQVDGVDASSAMLESCRASARRLGVHVCVYQQEVASLQLPEWYSMVFIPSGSIGLLAEDEELRTGLTRIRSHMQPNAEFLLEVPACEQVSSEKVRLESRTVVCADGASITYSCTVSKSSWADSVRFTGLYEKRRGGHVIDTEHEELILRMYSVERVVEELTMCGFRSIVVSTVSEKPFLSESGCTLIEARADAGAYFQRNISSRSS</sequence>
<dbReference type="EMBL" id="CP001339">
    <property type="protein sequence ID" value="ACL73681.1"/>
    <property type="molecule type" value="Genomic_DNA"/>
</dbReference>
<dbReference type="Pfam" id="PF13649">
    <property type="entry name" value="Methyltransf_25"/>
    <property type="match status" value="1"/>
</dbReference>
<dbReference type="AlphaFoldDB" id="B8GM94"/>
<feature type="domain" description="Methyltransferase" evidence="1">
    <location>
        <begin position="38"/>
        <end position="132"/>
    </location>
</feature>
<dbReference type="Gene3D" id="2.20.130.10">
    <property type="entry name" value="CAC2371-like domains"/>
    <property type="match status" value="1"/>
</dbReference>
<dbReference type="OrthoDB" id="9804312at2"/>
<protein>
    <recommendedName>
        <fullName evidence="1">Methyltransferase domain-containing protein</fullName>
    </recommendedName>
</protein>
<dbReference type="HOGENOM" id="CLU_069129_7_2_6"/>
<keyword evidence="3" id="KW-1185">Reference proteome</keyword>
<gene>
    <name evidence="2" type="ordered locus">Tgr7_2606</name>
</gene>
<dbReference type="KEGG" id="tgr:Tgr7_2606"/>
<dbReference type="InterPro" id="IPR029063">
    <property type="entry name" value="SAM-dependent_MTases_sf"/>
</dbReference>
<reference evidence="2 3" key="1">
    <citation type="journal article" date="2011" name="Stand. Genomic Sci.">
        <title>Complete genome sequence of 'Thioalkalivibrio sulfidophilus' HL-EbGr7.</title>
        <authorList>
            <person name="Muyzer G."/>
            <person name="Sorokin D.Y."/>
            <person name="Mavromatis K."/>
            <person name="Lapidus A."/>
            <person name="Clum A."/>
            <person name="Ivanova N."/>
            <person name="Pati A."/>
            <person name="d'Haeseleer P."/>
            <person name="Woyke T."/>
            <person name="Kyrpides N.C."/>
        </authorList>
    </citation>
    <scope>NUCLEOTIDE SEQUENCE [LARGE SCALE GENOMIC DNA]</scope>
    <source>
        <strain evidence="2 3">HL-EbGR7</strain>
    </source>
</reference>
<organism evidence="2 3">
    <name type="scientific">Thioalkalivibrio sulfidiphilus (strain HL-EbGR7)</name>
    <dbReference type="NCBI Taxonomy" id="396588"/>
    <lineage>
        <taxon>Bacteria</taxon>
        <taxon>Pseudomonadati</taxon>
        <taxon>Pseudomonadota</taxon>
        <taxon>Gammaproteobacteria</taxon>
        <taxon>Chromatiales</taxon>
        <taxon>Ectothiorhodospiraceae</taxon>
        <taxon>Thioalkalivibrio</taxon>
    </lineage>
</organism>